<evidence type="ECO:0000313" key="2">
    <source>
        <dbReference type="EnsemblMetazoa" id="G5605.4:cds"/>
    </source>
</evidence>
<reference evidence="2" key="1">
    <citation type="submission" date="2022-08" db="UniProtKB">
        <authorList>
            <consortium name="EnsemblMetazoa"/>
        </authorList>
    </citation>
    <scope>IDENTIFICATION</scope>
    <source>
        <strain evidence="2">05x7-T-G4-1.051#20</strain>
    </source>
</reference>
<feature type="signal peptide" evidence="1">
    <location>
        <begin position="1"/>
        <end position="24"/>
    </location>
</feature>
<sequence length="145" mass="16318">MELTGNCCIMSLTVVFMIAQGSSGFSLSGSNELRKNADDTLLNLITGMYSAGSYKPDEESQKRGQGWAISYGKRASPGWSITYGKRDSMDDFQQFSAKSRPRYIITKRATPFGVSGFHWNPTPNKRQQGWHIAYGKRFATPLYRR</sequence>
<dbReference type="OrthoDB" id="6113597at2759"/>
<dbReference type="AlphaFoldDB" id="A0A8W8N738"/>
<dbReference type="EnsemblMetazoa" id="G5605.4">
    <property type="protein sequence ID" value="G5605.4:cds"/>
    <property type="gene ID" value="G5605"/>
</dbReference>
<keyword evidence="1" id="KW-0732">Signal</keyword>
<dbReference type="EnsemblMetazoa" id="G5605.3">
    <property type="protein sequence ID" value="G5605.3:cds"/>
    <property type="gene ID" value="G5605"/>
</dbReference>
<proteinExistence type="predicted"/>
<dbReference type="EnsemblMetazoa" id="G5605.2">
    <property type="protein sequence ID" value="G5605.2:cds"/>
    <property type="gene ID" value="G5605"/>
</dbReference>
<organism evidence="2 3">
    <name type="scientific">Magallana gigas</name>
    <name type="common">Pacific oyster</name>
    <name type="synonym">Crassostrea gigas</name>
    <dbReference type="NCBI Taxonomy" id="29159"/>
    <lineage>
        <taxon>Eukaryota</taxon>
        <taxon>Metazoa</taxon>
        <taxon>Spiralia</taxon>
        <taxon>Lophotrochozoa</taxon>
        <taxon>Mollusca</taxon>
        <taxon>Bivalvia</taxon>
        <taxon>Autobranchia</taxon>
        <taxon>Pteriomorphia</taxon>
        <taxon>Ostreida</taxon>
        <taxon>Ostreoidea</taxon>
        <taxon>Ostreidae</taxon>
        <taxon>Magallana</taxon>
    </lineage>
</organism>
<keyword evidence="3" id="KW-1185">Reference proteome</keyword>
<name>A0A8W8N738_MAGGI</name>
<evidence type="ECO:0000313" key="3">
    <source>
        <dbReference type="Proteomes" id="UP000005408"/>
    </source>
</evidence>
<feature type="chain" id="PRO_5042432046" evidence="1">
    <location>
        <begin position="25"/>
        <end position="145"/>
    </location>
</feature>
<dbReference type="Proteomes" id="UP000005408">
    <property type="component" value="Unassembled WGS sequence"/>
</dbReference>
<dbReference type="OMA" id="QGWHIAY"/>
<dbReference type="EnsemblMetazoa" id="G5605.1">
    <property type="protein sequence ID" value="G5605.1:cds"/>
    <property type="gene ID" value="G5605"/>
</dbReference>
<protein>
    <submittedName>
        <fullName evidence="2">Uncharacterized protein</fullName>
    </submittedName>
</protein>
<evidence type="ECO:0000256" key="1">
    <source>
        <dbReference type="SAM" id="SignalP"/>
    </source>
</evidence>
<dbReference type="EnsemblMetazoa" id="G5605.5">
    <property type="protein sequence ID" value="G5605.5:cds"/>
    <property type="gene ID" value="G5605"/>
</dbReference>
<accession>A0A8W8N738</accession>